<dbReference type="Proteomes" id="UP000189761">
    <property type="component" value="Unassembled WGS sequence"/>
</dbReference>
<reference evidence="2 3" key="1">
    <citation type="submission" date="2017-01" db="EMBL/GenBank/DDBJ databases">
        <title>Draft genome sequence of Bacillus oleronius.</title>
        <authorList>
            <person name="Allam M."/>
        </authorList>
    </citation>
    <scope>NUCLEOTIDE SEQUENCE [LARGE SCALE GENOMIC DNA]</scope>
    <source>
        <strain evidence="2 3">DSM 9356</strain>
    </source>
</reference>
<evidence type="ECO:0000313" key="3">
    <source>
        <dbReference type="Proteomes" id="UP000189761"/>
    </source>
</evidence>
<dbReference type="AlphaFoldDB" id="A0A8E2LCD9"/>
<accession>A0A8E2LCD9</accession>
<comment type="caution">
    <text evidence="2">The sequence shown here is derived from an EMBL/GenBank/DDBJ whole genome shotgun (WGS) entry which is preliminary data.</text>
</comment>
<dbReference type="InterPro" id="IPR013538">
    <property type="entry name" value="ASHA1/2-like_C"/>
</dbReference>
<dbReference type="EMBL" id="MTLA01000252">
    <property type="protein sequence ID" value="OOP66895.1"/>
    <property type="molecule type" value="Genomic_DNA"/>
</dbReference>
<dbReference type="Pfam" id="PF08327">
    <property type="entry name" value="AHSA1"/>
    <property type="match status" value="1"/>
</dbReference>
<organism evidence="2 3">
    <name type="scientific">Heyndrickxia oleronia</name>
    <dbReference type="NCBI Taxonomy" id="38875"/>
    <lineage>
        <taxon>Bacteria</taxon>
        <taxon>Bacillati</taxon>
        <taxon>Bacillota</taxon>
        <taxon>Bacilli</taxon>
        <taxon>Bacillales</taxon>
        <taxon>Bacillaceae</taxon>
        <taxon>Heyndrickxia</taxon>
    </lineage>
</organism>
<comment type="similarity">
    <text evidence="1">Belongs to the AHA1 family.</text>
</comment>
<dbReference type="InterPro" id="IPR023393">
    <property type="entry name" value="START-like_dom_sf"/>
</dbReference>
<dbReference type="GeneID" id="79870254"/>
<dbReference type="SUPFAM" id="SSF55961">
    <property type="entry name" value="Bet v1-like"/>
    <property type="match status" value="1"/>
</dbReference>
<dbReference type="RefSeq" id="WP_058004228.1">
    <property type="nucleotide sequence ID" value="NZ_BOQX01000011.1"/>
</dbReference>
<sequence>MLATIKKVDDYYIARYEHHFPHDLKKVWAMLTDNGELKKWFSELRVADLREGGLITFNMGDGTFEEMQITELKMYSVLEYTWAADRVRFELYKEPEGCLLIFIETIKEITNHTPKDLAGWHVCLQVIQALLDGRTVQSRKNEWEIWYEKYKQAIKSIAEN</sequence>
<proteinExistence type="inferred from homology"/>
<dbReference type="Gene3D" id="3.30.530.20">
    <property type="match status" value="1"/>
</dbReference>
<name>A0A8E2LCD9_9BACI</name>
<keyword evidence="3" id="KW-1185">Reference proteome</keyword>
<protein>
    <submittedName>
        <fullName evidence="2">Activator of Hsp90 ATPase 1 family protein</fullName>
    </submittedName>
</protein>
<evidence type="ECO:0000256" key="1">
    <source>
        <dbReference type="ARBA" id="ARBA00006817"/>
    </source>
</evidence>
<evidence type="ECO:0000313" key="2">
    <source>
        <dbReference type="EMBL" id="OOP66895.1"/>
    </source>
</evidence>
<dbReference type="CDD" id="cd08899">
    <property type="entry name" value="SRPBCC_CalC_Aha1-like_6"/>
    <property type="match status" value="1"/>
</dbReference>
<gene>
    <name evidence="2" type="ORF">BWZ43_18600</name>
</gene>